<feature type="region of interest" description="Disordered" evidence="1">
    <location>
        <begin position="250"/>
        <end position="271"/>
    </location>
</feature>
<organism evidence="2 3">
    <name type="scientific">Hypsizygus marmoreus</name>
    <name type="common">White beech mushroom</name>
    <name type="synonym">Agaricus marmoreus</name>
    <dbReference type="NCBI Taxonomy" id="39966"/>
    <lineage>
        <taxon>Eukaryota</taxon>
        <taxon>Fungi</taxon>
        <taxon>Dikarya</taxon>
        <taxon>Basidiomycota</taxon>
        <taxon>Agaricomycotina</taxon>
        <taxon>Agaricomycetes</taxon>
        <taxon>Agaricomycetidae</taxon>
        <taxon>Agaricales</taxon>
        <taxon>Tricholomatineae</taxon>
        <taxon>Lyophyllaceae</taxon>
        <taxon>Hypsizygus</taxon>
    </lineage>
</organism>
<feature type="compositionally biased region" description="Polar residues" evidence="1">
    <location>
        <begin position="253"/>
        <end position="263"/>
    </location>
</feature>
<name>A0A369KFD5_HYPMA</name>
<gene>
    <name evidence="2" type="ORF">Hypma_015833</name>
</gene>
<sequence>MPPHDPHGLPPSSSALIALSSLSPPSPILSPSGLSTAVTWTSMEIPIFLDFDSEEHTHDNSRSSYRDSSSSLALGILPSSSISTIGTVGTFGPTRKKKEFRESMAYSETPVALERFPYSHLGSNSTSIPTADMVDEALVFEGDPQAPTPISYFKKDTRSIYQSVIGLENDPPTFSEALSLELYDDSESPQMSDDRPQTPSDTSPLLSASESFLNYARRRSRTSYGSNCQADAHTRKLAIAAALASLESRCDSAPSSPQGSRTNCPPRPIRVSKDNLPKNLAWLENTTVEMLIDQEGFRGVLARFKFTGYSGQRSPGMQSVYGEGGVAQFRPIHRQKFNFHYAPLEGLPVLRRITVNGEETRDYISRQASLGLKSNGVYVVHGHETPCLHTSRADVEHSQPSLVAETLKLHWRFEYLVDDRRVELSGKKVVDGEKILTPLSFACSPLVLHPLQGKRIRLMHVMKKSVAPNLTSEKMEPPAFLPNTRSLSLSPSGGQRSTIRKTHLQPTLAHLDSKPPHVFPWNMHRRAKSHFTQQTDDHDVPYTPSTVTVLPAAVLEMKVPEQSKVIRRRRASSAGERSRPGITPPNSGSRVEIPPRVSPLYHPARHIIPRSRLAALVDDDVEDPAPSHPVVEVSMLQAESLSFLPLSPSPRHHQTQCRPTAIES</sequence>
<dbReference type="InParanoid" id="A0A369KFD5"/>
<evidence type="ECO:0000313" key="3">
    <source>
        <dbReference type="Proteomes" id="UP000076154"/>
    </source>
</evidence>
<accession>A0A369KFD5</accession>
<dbReference type="OrthoDB" id="3269398at2759"/>
<evidence type="ECO:0000256" key="1">
    <source>
        <dbReference type="SAM" id="MobiDB-lite"/>
    </source>
</evidence>
<evidence type="ECO:0000313" key="2">
    <source>
        <dbReference type="EMBL" id="RDB29616.1"/>
    </source>
</evidence>
<dbReference type="Proteomes" id="UP000076154">
    <property type="component" value="Unassembled WGS sequence"/>
</dbReference>
<feature type="region of interest" description="Disordered" evidence="1">
    <location>
        <begin position="473"/>
        <end position="497"/>
    </location>
</feature>
<feature type="compositionally biased region" description="Polar residues" evidence="1">
    <location>
        <begin position="197"/>
        <end position="207"/>
    </location>
</feature>
<dbReference type="AlphaFoldDB" id="A0A369KFD5"/>
<comment type="caution">
    <text evidence="2">The sequence shown here is derived from an EMBL/GenBank/DDBJ whole genome shotgun (WGS) entry which is preliminary data.</text>
</comment>
<feature type="region of interest" description="Disordered" evidence="1">
    <location>
        <begin position="565"/>
        <end position="593"/>
    </location>
</feature>
<dbReference type="EMBL" id="LUEZ02000010">
    <property type="protein sequence ID" value="RDB29616.1"/>
    <property type="molecule type" value="Genomic_DNA"/>
</dbReference>
<reference evidence="2" key="1">
    <citation type="submission" date="2018-04" db="EMBL/GenBank/DDBJ databases">
        <title>Whole genome sequencing of Hypsizygus marmoreus.</title>
        <authorList>
            <person name="Choi I.-G."/>
            <person name="Min B."/>
            <person name="Kim J.-G."/>
            <person name="Kim S."/>
            <person name="Oh Y.-L."/>
            <person name="Kong W.-S."/>
            <person name="Park H."/>
            <person name="Jeong J."/>
            <person name="Song E.-S."/>
        </authorList>
    </citation>
    <scope>NUCLEOTIDE SEQUENCE [LARGE SCALE GENOMIC DNA]</scope>
    <source>
        <strain evidence="2">51987-8</strain>
    </source>
</reference>
<proteinExistence type="predicted"/>
<feature type="region of interest" description="Disordered" evidence="1">
    <location>
        <begin position="185"/>
        <end position="207"/>
    </location>
</feature>
<keyword evidence="3" id="KW-1185">Reference proteome</keyword>
<feature type="compositionally biased region" description="Polar residues" evidence="1">
    <location>
        <begin position="483"/>
        <end position="497"/>
    </location>
</feature>
<protein>
    <submittedName>
        <fullName evidence="2">Uncharacterized protein</fullName>
    </submittedName>
</protein>